<dbReference type="InterPro" id="IPR025668">
    <property type="entry name" value="Tnp_DDE_dom"/>
</dbReference>
<dbReference type="EMBL" id="GQ468940">
    <property type="protein sequence ID" value="ACY78324.1"/>
    <property type="molecule type" value="Genomic_DNA"/>
</dbReference>
<dbReference type="PANTHER" id="PTHR34631:SF3">
    <property type="entry name" value="ISSOD12 TRANSPOSASE TNPA_ISSOD12"/>
    <property type="match status" value="1"/>
</dbReference>
<dbReference type="Pfam" id="PF13737">
    <property type="entry name" value="DDE_Tnp_1_5"/>
    <property type="match status" value="1"/>
</dbReference>
<dbReference type="PANTHER" id="PTHR34631">
    <property type="match status" value="1"/>
</dbReference>
<feature type="domain" description="Transposase DDE" evidence="1">
    <location>
        <begin position="21"/>
        <end position="129"/>
    </location>
</feature>
<protein>
    <submittedName>
        <fullName evidence="2">IS5 family transposase</fullName>
    </submittedName>
</protein>
<dbReference type="AlphaFoldDB" id="D1L586"/>
<reference evidence="2" key="1">
    <citation type="journal article" date="2012" name="PLoS ONE">
        <title>Insights into the Transposable Mobilome of Paracoccus spp. (Alphaproteobacteria).</title>
        <authorList>
            <person name="Dziewit L."/>
            <person name="Baj J."/>
            <person name="Szuplewska M."/>
            <person name="Maj A."/>
            <person name="Tabin M."/>
            <person name="Czyzkowska A."/>
            <person name="Skrzypczyk G."/>
            <person name="Adamczuk M."/>
            <person name="Sitarek T."/>
            <person name="Stawinski P."/>
            <person name="Tudek A."/>
            <person name="Wanasz K."/>
            <person name="Wardal E."/>
            <person name="Piechucka E."/>
            <person name="Bartosik D."/>
        </authorList>
    </citation>
    <scope>NUCLEOTIDE SEQUENCE</scope>
    <source>
        <strain evidence="2">JCM 7686</strain>
    </source>
</reference>
<evidence type="ECO:0000259" key="1">
    <source>
        <dbReference type="Pfam" id="PF13737"/>
    </source>
</evidence>
<evidence type="ECO:0000313" key="2">
    <source>
        <dbReference type="EMBL" id="ACY78324.1"/>
    </source>
</evidence>
<name>D1L586_PARAH</name>
<sequence length="309" mass="35077">MSKPVPLFRTTNWSSYSQALKRRGSLMVWFDPEMAWFAVPSGKAGHPERFSAAAIQFCLSIKVLFGLPLRQTTGFVESLLALSGFDWPVPDYTTLCRRQKHLKVQIPYRAASGPLHLLVDSTGIKFSGEGEWQVRKHGASRRRQWRKIHIGIDADTLEVRAVEMTSNRIGDAPVLPDLLAQIPMQERIGSVTADGIYDTKGCHTAIAARGADAIIPPRRNARDWKGHDPGLQARNEALRACKRFGRANWKKWSGYHRRSRVEAKMRCLKLLGERIMARDFDRQDAEVQIRIALMNRFTSLGTPETFRMH</sequence>
<proteinExistence type="predicted"/>
<dbReference type="InterPro" id="IPR053172">
    <property type="entry name" value="Tn903_transposase"/>
</dbReference>
<accession>D1L586</accession>
<dbReference type="NCBIfam" id="NF033579">
    <property type="entry name" value="transpos_IS5_2"/>
    <property type="match status" value="1"/>
</dbReference>
<organism evidence="2">
    <name type="scientific">Paracoccus aminophilus</name>
    <dbReference type="NCBI Taxonomy" id="34003"/>
    <lineage>
        <taxon>Bacteria</taxon>
        <taxon>Pseudomonadati</taxon>
        <taxon>Pseudomonadota</taxon>
        <taxon>Alphaproteobacteria</taxon>
        <taxon>Rhodobacterales</taxon>
        <taxon>Paracoccaceae</taxon>
        <taxon>Paracoccus</taxon>
    </lineage>
</organism>
<dbReference type="InterPro" id="IPR053520">
    <property type="entry name" value="Transposase_Tn903"/>
</dbReference>